<evidence type="ECO:0000256" key="3">
    <source>
        <dbReference type="PROSITE-ProRule" id="PRU00175"/>
    </source>
</evidence>
<dbReference type="AlphaFoldDB" id="A0A914XIL9"/>
<reference evidence="6" key="1">
    <citation type="submission" date="2022-11" db="UniProtKB">
        <authorList>
            <consortium name="WormBaseParasite"/>
        </authorList>
    </citation>
    <scope>IDENTIFICATION</scope>
</reference>
<dbReference type="GO" id="GO:0008270">
    <property type="term" value="F:zinc ion binding"/>
    <property type="evidence" value="ECO:0007669"/>
    <property type="project" value="UniProtKB-KW"/>
</dbReference>
<dbReference type="PROSITE" id="PS50089">
    <property type="entry name" value="ZF_RING_2"/>
    <property type="match status" value="1"/>
</dbReference>
<accession>A0A914XIL9</accession>
<organism evidence="5 6">
    <name type="scientific">Plectus sambesii</name>
    <dbReference type="NCBI Taxonomy" id="2011161"/>
    <lineage>
        <taxon>Eukaryota</taxon>
        <taxon>Metazoa</taxon>
        <taxon>Ecdysozoa</taxon>
        <taxon>Nematoda</taxon>
        <taxon>Chromadorea</taxon>
        <taxon>Plectida</taxon>
        <taxon>Plectina</taxon>
        <taxon>Plectoidea</taxon>
        <taxon>Plectidae</taxon>
        <taxon>Plectus</taxon>
    </lineage>
</organism>
<sequence>MLSNLLVMLKERFWKDKRRGSPKPHQSAVVSPYLDLAVTPEEIWLVEGELQAMEKTIARLLAKLNEQPEERPSSAEEECVVCVVGRACMQTFPCGHRVLCRKCFIKTIQVAVLERKLPMRCVVCRTDIVRLKPQTVGRRVTVRMQTTPPQPIDPFGSSCRAAVGCSSLRRLACPQASPAAARIRTKPRSAC</sequence>
<keyword evidence="1 3" id="KW-0479">Metal-binding</keyword>
<dbReference type="Proteomes" id="UP000887566">
    <property type="component" value="Unplaced"/>
</dbReference>
<evidence type="ECO:0000313" key="6">
    <source>
        <dbReference type="WBParaSite" id="PSAMB.scaffold887size39305.g9481.t1"/>
    </source>
</evidence>
<dbReference type="InterPro" id="IPR001841">
    <property type="entry name" value="Znf_RING"/>
</dbReference>
<dbReference type="SUPFAM" id="SSF57850">
    <property type="entry name" value="RING/U-box"/>
    <property type="match status" value="1"/>
</dbReference>
<keyword evidence="2" id="KW-0862">Zinc</keyword>
<protein>
    <submittedName>
        <fullName evidence="6">RING-type domain-containing protein</fullName>
    </submittedName>
</protein>
<name>A0A914XIL9_9BILA</name>
<proteinExistence type="predicted"/>
<dbReference type="Gene3D" id="3.30.40.10">
    <property type="entry name" value="Zinc/RING finger domain, C3HC4 (zinc finger)"/>
    <property type="match status" value="1"/>
</dbReference>
<evidence type="ECO:0000256" key="1">
    <source>
        <dbReference type="ARBA" id="ARBA00022771"/>
    </source>
</evidence>
<evidence type="ECO:0000313" key="5">
    <source>
        <dbReference type="Proteomes" id="UP000887566"/>
    </source>
</evidence>
<keyword evidence="1 3" id="KW-0863">Zinc-finger</keyword>
<dbReference type="WBParaSite" id="PSAMB.scaffold887size39305.g9481.t1">
    <property type="protein sequence ID" value="PSAMB.scaffold887size39305.g9481.t1"/>
    <property type="gene ID" value="PSAMB.scaffold887size39305.g9481"/>
</dbReference>
<evidence type="ECO:0000256" key="2">
    <source>
        <dbReference type="ARBA" id="ARBA00022833"/>
    </source>
</evidence>
<keyword evidence="5" id="KW-1185">Reference proteome</keyword>
<evidence type="ECO:0000259" key="4">
    <source>
        <dbReference type="PROSITE" id="PS50089"/>
    </source>
</evidence>
<dbReference type="InterPro" id="IPR013083">
    <property type="entry name" value="Znf_RING/FYVE/PHD"/>
</dbReference>
<dbReference type="Pfam" id="PF13920">
    <property type="entry name" value="zf-C3HC4_3"/>
    <property type="match status" value="1"/>
</dbReference>
<feature type="domain" description="RING-type" evidence="4">
    <location>
        <begin position="79"/>
        <end position="125"/>
    </location>
</feature>